<dbReference type="EMBL" id="MEHD01000022">
    <property type="protein sequence ID" value="ODR57032.1"/>
    <property type="molecule type" value="Genomic_DNA"/>
</dbReference>
<accession>A0ABX3AHG2</accession>
<sequence>MFVTIIADKYKGRRGYKGAPLELPAGRFSMEDALERARVPEGGGYELHQFQGWPNFLRTYLKLCESKTLEEVNFLAHKLQGMDDAKLAAYEGILRLKEGADRTHPVSIQEDMLDVIRDLPDEVYELLDEEKAGALQRRIDQGMFTGKGYVFGTLEDWREVYDGMHLPRAAGEHGGILALRLETAEEETGRKVWLELPAEEEAMQEALRILGEETFDNCVIKETKSILPSLEYQLAGDEDIRKLNLLAERIQAFPDKRTLVKYKAILEWEICNDLDMELDIAGNLSCYEYDAVILSAADYGEYILEEAGIHTKDPAFSGFDFEGFGERQLRRSGFVETPYGIIGRNEKPFLPEYTQTEPGLSMQ</sequence>
<proteinExistence type="predicted"/>
<name>A0ABX3AHG2_9FIRM</name>
<evidence type="ECO:0008006" key="3">
    <source>
        <dbReference type="Google" id="ProtNLM"/>
    </source>
</evidence>
<gene>
    <name evidence="1" type="ORF">BEI63_12745</name>
</gene>
<dbReference type="Proteomes" id="UP000094869">
    <property type="component" value="Unassembled WGS sequence"/>
</dbReference>
<organism evidence="1 2">
    <name type="scientific">Eisenbergiella tayi</name>
    <dbReference type="NCBI Taxonomy" id="1432052"/>
    <lineage>
        <taxon>Bacteria</taxon>
        <taxon>Bacillati</taxon>
        <taxon>Bacillota</taxon>
        <taxon>Clostridia</taxon>
        <taxon>Lachnospirales</taxon>
        <taxon>Lachnospiraceae</taxon>
        <taxon>Eisenbergiella</taxon>
    </lineage>
</organism>
<keyword evidence="2" id="KW-1185">Reference proteome</keyword>
<evidence type="ECO:0000313" key="2">
    <source>
        <dbReference type="Proteomes" id="UP000094869"/>
    </source>
</evidence>
<reference evidence="1 2" key="1">
    <citation type="submission" date="2016-08" db="EMBL/GenBank/DDBJ databases">
        <title>Characterization of Isolates of Eisenbergiella tayi Derived from Blood Cultures, Using Whole Genome Sequencing.</title>
        <authorList>
            <person name="Bernier A.-M."/>
            <person name="Burdz T."/>
            <person name="Wiebe D."/>
            <person name="Bernard K."/>
        </authorList>
    </citation>
    <scope>NUCLEOTIDE SEQUENCE [LARGE SCALE GENOMIC DNA]</scope>
    <source>
        <strain evidence="1 2">NML120146</strain>
    </source>
</reference>
<comment type="caution">
    <text evidence="1">The sequence shown here is derived from an EMBL/GenBank/DDBJ whole genome shotgun (WGS) entry which is preliminary data.</text>
</comment>
<protein>
    <recommendedName>
        <fullName evidence="3">Antirestriction protein (ArdA)</fullName>
    </recommendedName>
</protein>
<dbReference type="RefSeq" id="WP_069410219.1">
    <property type="nucleotide sequence ID" value="NZ_DAWDRA010000034.1"/>
</dbReference>
<evidence type="ECO:0000313" key="1">
    <source>
        <dbReference type="EMBL" id="ODR57032.1"/>
    </source>
</evidence>